<organism evidence="1 2">
    <name type="scientific">Peronosclerospora sorghi</name>
    <dbReference type="NCBI Taxonomy" id="230839"/>
    <lineage>
        <taxon>Eukaryota</taxon>
        <taxon>Sar</taxon>
        <taxon>Stramenopiles</taxon>
        <taxon>Oomycota</taxon>
        <taxon>Peronosporomycetes</taxon>
        <taxon>Peronosporales</taxon>
        <taxon>Peronosporaceae</taxon>
        <taxon>Peronosclerospora</taxon>
    </lineage>
</organism>
<accession>A0ACC0VJZ9</accession>
<evidence type="ECO:0000313" key="2">
    <source>
        <dbReference type="Proteomes" id="UP001163321"/>
    </source>
</evidence>
<name>A0ACC0VJZ9_9STRA</name>
<gene>
    <name evidence="1" type="ORF">PsorP6_016293</name>
</gene>
<protein>
    <submittedName>
        <fullName evidence="1">Uncharacterized protein</fullName>
    </submittedName>
</protein>
<proteinExistence type="predicted"/>
<sequence>MPLIHFLTVMPIGKTVSIAMCFVAAESEPMYLLAVAKFRELFLGNLRIEVILTDTDLSLKNALTTVYPDVTQLLCIWHVNKNVEKAVADYWKMNTSNENNEENKEKRKGFLDTWNSVIYQPTEEGFDELYELFKRCYADQPDLIDYIEKNKYPVRHQFATAFTSKYRHLGHSATSRGENGHRAFKRYILSIRHDLLELKDMWTNMLRFFLNGYITELSQRRDRIYHHLNAKRWDDLFDPDLNKHVVPRGMKLLVDQLIYAKDDLVYNKSYGGAFTQIYGIPCYHEIRNRKRLSVKITKDDFHPHWHFERPFNGKALGLPEPPLAPPGPVILKPHVVITRGRRRKDKYTRRDPSAWELATQRLQDQAQIQRPGRVGGATSAAIISPHITVSKAEMNEPSTDVPSMNAAPLLTTTQTYSQEEYLDNALLAELVLTGDAPSATQATQSAAQQGAQEQAPLQPIQRKRGRPKGSKDRHPRKRMQKAITVEVPSTAPA</sequence>
<comment type="caution">
    <text evidence="1">The sequence shown here is derived from an EMBL/GenBank/DDBJ whole genome shotgun (WGS) entry which is preliminary data.</text>
</comment>
<dbReference type="EMBL" id="CM047587">
    <property type="protein sequence ID" value="KAI9906820.1"/>
    <property type="molecule type" value="Genomic_DNA"/>
</dbReference>
<dbReference type="Proteomes" id="UP001163321">
    <property type="component" value="Chromosome 8"/>
</dbReference>
<evidence type="ECO:0000313" key="1">
    <source>
        <dbReference type="EMBL" id="KAI9906820.1"/>
    </source>
</evidence>
<keyword evidence="2" id="KW-1185">Reference proteome</keyword>
<reference evidence="1 2" key="1">
    <citation type="journal article" date="2022" name="bioRxiv">
        <title>The genome of the oomycete Peronosclerospora sorghi, a cosmopolitan pathogen of maize and sorghum, is inflated with dispersed pseudogenes.</title>
        <authorList>
            <person name="Fletcher K."/>
            <person name="Martin F."/>
            <person name="Isakeit T."/>
            <person name="Cavanaugh K."/>
            <person name="Magill C."/>
            <person name="Michelmore R."/>
        </authorList>
    </citation>
    <scope>NUCLEOTIDE SEQUENCE [LARGE SCALE GENOMIC DNA]</scope>
    <source>
        <strain evidence="1">P6</strain>
    </source>
</reference>